<organism evidence="1 2">
    <name type="scientific">Pristionchus pacificus</name>
    <name type="common">Parasitic nematode worm</name>
    <dbReference type="NCBI Taxonomy" id="54126"/>
    <lineage>
        <taxon>Eukaryota</taxon>
        <taxon>Metazoa</taxon>
        <taxon>Ecdysozoa</taxon>
        <taxon>Nematoda</taxon>
        <taxon>Chromadorea</taxon>
        <taxon>Rhabditida</taxon>
        <taxon>Rhabditina</taxon>
        <taxon>Diplogasteromorpha</taxon>
        <taxon>Diplogasteroidea</taxon>
        <taxon>Neodiplogasteridae</taxon>
        <taxon>Pristionchus</taxon>
    </lineage>
</organism>
<reference evidence="1" key="2">
    <citation type="submission" date="2022-06" db="UniProtKB">
        <authorList>
            <consortium name="EnsemblMetazoa"/>
        </authorList>
    </citation>
    <scope>IDENTIFICATION</scope>
    <source>
        <strain evidence="1">PS312</strain>
    </source>
</reference>
<dbReference type="InterPro" id="IPR019426">
    <property type="entry name" value="7TM_GPCR_serpentine_rcpt_Srv"/>
</dbReference>
<dbReference type="AlphaFoldDB" id="A0A2A6C3Q1"/>
<evidence type="ECO:0000313" key="2">
    <source>
        <dbReference type="Proteomes" id="UP000005239"/>
    </source>
</evidence>
<dbReference type="PANTHER" id="PTHR31627:SF42">
    <property type="entry name" value="G_PROTEIN_RECEP_F1_2 DOMAIN-CONTAINING PROTEIN-RELATED"/>
    <property type="match status" value="1"/>
</dbReference>
<dbReference type="InterPro" id="IPR051119">
    <property type="entry name" value="Nematode_SR-like"/>
</dbReference>
<reference evidence="2" key="1">
    <citation type="journal article" date="2008" name="Nat. Genet.">
        <title>The Pristionchus pacificus genome provides a unique perspective on nematode lifestyle and parasitism.</title>
        <authorList>
            <person name="Dieterich C."/>
            <person name="Clifton S.W."/>
            <person name="Schuster L.N."/>
            <person name="Chinwalla A."/>
            <person name="Delehaunty K."/>
            <person name="Dinkelacker I."/>
            <person name="Fulton L."/>
            <person name="Fulton R."/>
            <person name="Godfrey J."/>
            <person name="Minx P."/>
            <person name="Mitreva M."/>
            <person name="Roeseler W."/>
            <person name="Tian H."/>
            <person name="Witte H."/>
            <person name="Yang S.P."/>
            <person name="Wilson R.K."/>
            <person name="Sommer R.J."/>
        </authorList>
    </citation>
    <scope>NUCLEOTIDE SEQUENCE [LARGE SCALE GENOMIC DNA]</scope>
    <source>
        <strain evidence="2">PS312</strain>
    </source>
</reference>
<dbReference type="Proteomes" id="UP000005239">
    <property type="component" value="Unassembled WGS sequence"/>
</dbReference>
<evidence type="ECO:0000313" key="1">
    <source>
        <dbReference type="EnsemblMetazoa" id="PPA40660.1"/>
    </source>
</evidence>
<dbReference type="PANTHER" id="PTHR31627">
    <property type="entry name" value="SERPENTINE RECEPTOR CLASS GAMMA-RELATED"/>
    <property type="match status" value="1"/>
</dbReference>
<proteinExistence type="predicted"/>
<sequence>MEVERPQLYFFLLPFTIISMLLYVQILIEIYCKKGILIYDSQSLYDISYVIMNFIMEIPQKIYDWPSMYPFLLVMNGTILPQLIYAHIFMCLIAQIIGVTVMTISRVLLICYPTQWITKVMKNRAVKRVIAFHSIVPAIYAVLSSHPALQLFQINSRVLCIFSSLGSLVSALSYIRILMTLRKRPLRTWRSEISILATSFVLFGAVCMITAYFMCNLFIITNKELYFNLHKHFYAFTFFLSLANP</sequence>
<gene>
    <name evidence="1" type="primary">WBGene00279029</name>
</gene>
<accession>A0A8R1Z071</accession>
<accession>A0A2A6C3Q1</accession>
<protein>
    <submittedName>
        <fullName evidence="1">G protein-coupled receptor</fullName>
    </submittedName>
</protein>
<keyword evidence="2" id="KW-1185">Reference proteome</keyword>
<dbReference type="EnsemblMetazoa" id="PPA40660.1">
    <property type="protein sequence ID" value="PPA40660.1"/>
    <property type="gene ID" value="WBGene00279029"/>
</dbReference>
<dbReference type="Pfam" id="PF10323">
    <property type="entry name" value="7TM_GPCR_Srv"/>
    <property type="match status" value="1"/>
</dbReference>
<name>A0A2A6C3Q1_PRIPA</name>